<dbReference type="FunFam" id="3.40.50.80:FF:000018">
    <property type="entry name" value="NADPH--cytochrome P450 reductase"/>
    <property type="match status" value="1"/>
</dbReference>
<dbReference type="GO" id="GO:0010181">
    <property type="term" value="F:FMN binding"/>
    <property type="evidence" value="ECO:0007669"/>
    <property type="project" value="InterPro"/>
</dbReference>
<dbReference type="SUPFAM" id="SSF52218">
    <property type="entry name" value="Flavoproteins"/>
    <property type="match status" value="1"/>
</dbReference>
<dbReference type="Proteomes" id="UP001497623">
    <property type="component" value="Unassembled WGS sequence"/>
</dbReference>
<keyword evidence="8" id="KW-0521">NADP</keyword>
<evidence type="ECO:0000256" key="2">
    <source>
        <dbReference type="ARBA" id="ARBA00001974"/>
    </source>
</evidence>
<evidence type="ECO:0000259" key="14">
    <source>
        <dbReference type="PROSITE" id="PS51384"/>
    </source>
</evidence>
<dbReference type="SUPFAM" id="SSF63380">
    <property type="entry name" value="Riboflavin synthase domain-like"/>
    <property type="match status" value="1"/>
</dbReference>
<sequence length="717" mass="80671">MTTMGGVRSGRFLLVYASEKGTAKAIAEDLAEQCNTKGLTCELRCASEVDKGFTLENETTMVLIGSTTGDGDPPETARKFWRKVHKKDQSTDHLKHLSYTVLGLGDTNYTDFCNFGKTIDKKLQMLGAERFYPCGWADDGTGLEIVIEPWIEALIPSLQKHLTSCSASYIDKDDISLECQKNSIDREAVCNGSNIEKNGVVESNKSVENIFESNPVNEREAISDVVLKYKLDAYSEDELNQLPIKCCSFSSDAKLTLPVCPAPYLLITYKDASDTVTLEEKNQNGAPFPSAASEVMHVHVASIKELTTQNAVKTALAVDLELSDYDQLNFEPGDSFGVIVRNNRPEVDLMLVLLRLQDVADKYYELTVDPNSKRKTGAVPNYIPLMGTIRNILESCLDIRSVPKKTFLRALVEHTSDVSEKRRLQELVSKEGTTEYSKYIRNGTLGLIDLLNIFRTCKPPITTIIEHLPRLLPRAYSICSSPLVSKTKVTFAFNVVDIPKSDAFTFSRQGICTGWFSKHISEDSDLNLKMEKLSIEKKYIQVGMYLRTNQKFRLPHNISVPIIMVGPGTGVAPFVGFIEQREALNESSENIIPGESWLFYGCRHKERDFLFREKLEKFVERKALNNLCVCYSRDEQAEGSPRYVQDNINKHGDELSVLIMDKEAVVYVCGDAKNMAKSVFDSFVNILIKHKELSELDARKYMAQLQIDNRYLQDVWA</sequence>
<dbReference type="InterPro" id="IPR023173">
    <property type="entry name" value="NADPH_Cyt_P450_Rdtase_alpha"/>
</dbReference>
<dbReference type="FunFam" id="1.20.990.10:FF:000007">
    <property type="entry name" value="Methionine synthase reductase"/>
    <property type="match status" value="1"/>
</dbReference>
<dbReference type="PANTHER" id="PTHR19384">
    <property type="entry name" value="NITRIC OXIDE SYNTHASE-RELATED"/>
    <property type="match status" value="1"/>
</dbReference>
<dbReference type="Gene3D" id="2.40.30.10">
    <property type="entry name" value="Translation factors"/>
    <property type="match status" value="1"/>
</dbReference>
<keyword evidence="10" id="KW-0486">Methionine biosynthesis</keyword>
<evidence type="ECO:0000256" key="12">
    <source>
        <dbReference type="ARBA" id="ARBA00040659"/>
    </source>
</evidence>
<protein>
    <recommendedName>
        <fullName evidence="12">Methionine synthase reductase</fullName>
        <ecNumber evidence="11">1.16.1.8</ecNumber>
    </recommendedName>
</protein>
<dbReference type="InterPro" id="IPR029039">
    <property type="entry name" value="Flavoprotein-like_sf"/>
</dbReference>
<dbReference type="Pfam" id="PF00258">
    <property type="entry name" value="Flavodoxin_1"/>
    <property type="match status" value="1"/>
</dbReference>
<dbReference type="InterPro" id="IPR017938">
    <property type="entry name" value="Riboflavin_synthase-like_b-brl"/>
</dbReference>
<dbReference type="Pfam" id="PF00667">
    <property type="entry name" value="FAD_binding_1"/>
    <property type="match status" value="1"/>
</dbReference>
<dbReference type="GO" id="GO:0005829">
    <property type="term" value="C:cytosol"/>
    <property type="evidence" value="ECO:0007669"/>
    <property type="project" value="TreeGrafter"/>
</dbReference>
<dbReference type="Gene3D" id="3.40.50.80">
    <property type="entry name" value="Nucleotide-binding domain of ferredoxin-NADP reductase (FNR) module"/>
    <property type="match status" value="1"/>
</dbReference>
<dbReference type="GO" id="GO:0009086">
    <property type="term" value="P:methionine biosynthetic process"/>
    <property type="evidence" value="ECO:0007669"/>
    <property type="project" value="UniProtKB-KW"/>
</dbReference>
<dbReference type="InterPro" id="IPR001094">
    <property type="entry name" value="Flavdoxin-like"/>
</dbReference>
<feature type="domain" description="Flavodoxin-like" evidence="13">
    <location>
        <begin position="12"/>
        <end position="155"/>
    </location>
</feature>
<dbReference type="InterPro" id="IPR039261">
    <property type="entry name" value="FNR_nucleotide-bd"/>
</dbReference>
<dbReference type="PROSITE" id="PS51384">
    <property type="entry name" value="FAD_FR"/>
    <property type="match status" value="1"/>
</dbReference>
<comment type="caution">
    <text evidence="15">The sequence shown here is derived from an EMBL/GenBank/DDBJ whole genome shotgun (WGS) entry which is preliminary data.</text>
</comment>
<dbReference type="InterPro" id="IPR003097">
    <property type="entry name" value="CysJ-like_FAD-binding"/>
</dbReference>
<name>A0AAV2S713_MEGNR</name>
<dbReference type="Gene3D" id="3.40.50.360">
    <property type="match status" value="1"/>
</dbReference>
<comment type="cofactor">
    <cofactor evidence="2">
        <name>FAD</name>
        <dbReference type="ChEBI" id="CHEBI:57692"/>
    </cofactor>
</comment>
<evidence type="ECO:0000256" key="11">
    <source>
        <dbReference type="ARBA" id="ARBA00039088"/>
    </source>
</evidence>
<dbReference type="EC" id="1.16.1.8" evidence="11"/>
<dbReference type="Gene3D" id="1.20.990.10">
    <property type="entry name" value="NADPH-cytochrome p450 Reductase, Chain A, domain 3"/>
    <property type="match status" value="1"/>
</dbReference>
<dbReference type="EMBL" id="CAXKWB010042927">
    <property type="protein sequence ID" value="CAL4158683.1"/>
    <property type="molecule type" value="Genomic_DNA"/>
</dbReference>
<keyword evidence="6" id="KW-0949">S-adenosyl-L-methionine</keyword>
<dbReference type="PANTHER" id="PTHR19384:SF84">
    <property type="entry name" value="METHIONINE SYNTHASE REDUCTASE"/>
    <property type="match status" value="1"/>
</dbReference>
<dbReference type="PRINTS" id="PR00371">
    <property type="entry name" value="FPNCR"/>
</dbReference>
<dbReference type="PROSITE" id="PS50902">
    <property type="entry name" value="FLAVODOXIN_LIKE"/>
    <property type="match status" value="1"/>
</dbReference>
<evidence type="ECO:0000256" key="8">
    <source>
        <dbReference type="ARBA" id="ARBA00022857"/>
    </source>
</evidence>
<gene>
    <name evidence="15" type="ORF">MNOR_LOCUS32110</name>
</gene>
<evidence type="ECO:0000313" key="15">
    <source>
        <dbReference type="EMBL" id="CAL4158683.1"/>
    </source>
</evidence>
<keyword evidence="4" id="KW-0285">Flavoprotein</keyword>
<dbReference type="InterPro" id="IPR008254">
    <property type="entry name" value="Flavodoxin/NO_synth"/>
</dbReference>
<keyword evidence="16" id="KW-1185">Reference proteome</keyword>
<evidence type="ECO:0000313" key="16">
    <source>
        <dbReference type="Proteomes" id="UP001497623"/>
    </source>
</evidence>
<dbReference type="SUPFAM" id="SSF52343">
    <property type="entry name" value="Ferredoxin reductase-like, C-terminal NADP-linked domain"/>
    <property type="match status" value="1"/>
</dbReference>
<feature type="domain" description="FAD-binding FR-type" evidence="14">
    <location>
        <begin position="293"/>
        <end position="555"/>
    </location>
</feature>
<evidence type="ECO:0000256" key="3">
    <source>
        <dbReference type="ARBA" id="ARBA00022605"/>
    </source>
</evidence>
<evidence type="ECO:0000256" key="6">
    <source>
        <dbReference type="ARBA" id="ARBA00022691"/>
    </source>
</evidence>
<keyword evidence="5" id="KW-0288">FMN</keyword>
<dbReference type="GO" id="GO:0050660">
    <property type="term" value="F:flavin adenine dinucleotide binding"/>
    <property type="evidence" value="ECO:0007669"/>
    <property type="project" value="TreeGrafter"/>
</dbReference>
<dbReference type="InterPro" id="IPR001709">
    <property type="entry name" value="Flavoprot_Pyr_Nucl_cyt_Rdtase"/>
</dbReference>
<evidence type="ECO:0000256" key="10">
    <source>
        <dbReference type="ARBA" id="ARBA00023167"/>
    </source>
</evidence>
<evidence type="ECO:0000256" key="5">
    <source>
        <dbReference type="ARBA" id="ARBA00022643"/>
    </source>
</evidence>
<dbReference type="CDD" id="cd06203">
    <property type="entry name" value="methionine_synthase_red"/>
    <property type="match status" value="1"/>
</dbReference>
<dbReference type="Pfam" id="PF00175">
    <property type="entry name" value="NAD_binding_1"/>
    <property type="match status" value="1"/>
</dbReference>
<dbReference type="GO" id="GO:0030586">
    <property type="term" value="F:[methionine synthase] reductase (NADPH) activity"/>
    <property type="evidence" value="ECO:0007669"/>
    <property type="project" value="UniProtKB-EC"/>
</dbReference>
<evidence type="ECO:0000256" key="7">
    <source>
        <dbReference type="ARBA" id="ARBA00022827"/>
    </source>
</evidence>
<dbReference type="AlphaFoldDB" id="A0AAV2S713"/>
<keyword evidence="9" id="KW-0560">Oxidoreductase</keyword>
<reference evidence="15 16" key="1">
    <citation type="submission" date="2024-05" db="EMBL/GenBank/DDBJ databases">
        <authorList>
            <person name="Wallberg A."/>
        </authorList>
    </citation>
    <scope>NUCLEOTIDE SEQUENCE [LARGE SCALE GENOMIC DNA]</scope>
</reference>
<dbReference type="GO" id="GO:0050667">
    <property type="term" value="P:homocysteine metabolic process"/>
    <property type="evidence" value="ECO:0007669"/>
    <property type="project" value="TreeGrafter"/>
</dbReference>
<proteinExistence type="predicted"/>
<evidence type="ECO:0000256" key="4">
    <source>
        <dbReference type="ARBA" id="ARBA00022630"/>
    </source>
</evidence>
<organism evidence="15 16">
    <name type="scientific">Meganyctiphanes norvegica</name>
    <name type="common">Northern krill</name>
    <name type="synonym">Thysanopoda norvegica</name>
    <dbReference type="NCBI Taxonomy" id="48144"/>
    <lineage>
        <taxon>Eukaryota</taxon>
        <taxon>Metazoa</taxon>
        <taxon>Ecdysozoa</taxon>
        <taxon>Arthropoda</taxon>
        <taxon>Crustacea</taxon>
        <taxon>Multicrustacea</taxon>
        <taxon>Malacostraca</taxon>
        <taxon>Eumalacostraca</taxon>
        <taxon>Eucarida</taxon>
        <taxon>Euphausiacea</taxon>
        <taxon>Euphausiidae</taxon>
        <taxon>Meganyctiphanes</taxon>
    </lineage>
</organism>
<keyword evidence="7" id="KW-0274">FAD</keyword>
<dbReference type="InterPro" id="IPR001433">
    <property type="entry name" value="OxRdtase_FAD/NAD-bd"/>
</dbReference>
<evidence type="ECO:0000259" key="13">
    <source>
        <dbReference type="PROSITE" id="PS50902"/>
    </source>
</evidence>
<dbReference type="PRINTS" id="PR00369">
    <property type="entry name" value="FLAVODOXIN"/>
</dbReference>
<evidence type="ECO:0000256" key="1">
    <source>
        <dbReference type="ARBA" id="ARBA00001917"/>
    </source>
</evidence>
<keyword evidence="3" id="KW-0028">Amino-acid biosynthesis</keyword>
<dbReference type="InterPro" id="IPR017927">
    <property type="entry name" value="FAD-bd_FR_type"/>
</dbReference>
<dbReference type="FunFam" id="3.40.50.360:FF:000059">
    <property type="entry name" value="5-methyltetrahydrofolate-homocysteine methyltransferase reductase"/>
    <property type="match status" value="1"/>
</dbReference>
<comment type="cofactor">
    <cofactor evidence="1">
        <name>FMN</name>
        <dbReference type="ChEBI" id="CHEBI:58210"/>
    </cofactor>
</comment>
<accession>A0AAV2S713</accession>
<evidence type="ECO:0000256" key="9">
    <source>
        <dbReference type="ARBA" id="ARBA00023002"/>
    </source>
</evidence>